<dbReference type="GO" id="GO:0030246">
    <property type="term" value="F:carbohydrate binding"/>
    <property type="evidence" value="ECO:0007669"/>
    <property type="project" value="InterPro"/>
</dbReference>
<dbReference type="OrthoDB" id="9804511at2"/>
<dbReference type="InterPro" id="IPR011658">
    <property type="entry name" value="PA14_dom"/>
</dbReference>
<feature type="chain" id="PRO_5016993098" description="PA14 domain-containing protein" evidence="4">
    <location>
        <begin position="20"/>
        <end position="885"/>
    </location>
</feature>
<dbReference type="PROSITE" id="PS51257">
    <property type="entry name" value="PROKAR_LIPOPROTEIN"/>
    <property type="match status" value="1"/>
</dbReference>
<dbReference type="EMBL" id="QTJX01000001">
    <property type="protein sequence ID" value="RDY61143.1"/>
    <property type="molecule type" value="Genomic_DNA"/>
</dbReference>
<dbReference type="AlphaFoldDB" id="A0A371JTI5"/>
<proteinExistence type="predicted"/>
<dbReference type="Pfam" id="PF07971">
    <property type="entry name" value="Glyco_hydro_92"/>
    <property type="match status" value="1"/>
</dbReference>
<dbReference type="RefSeq" id="WP_116183026.1">
    <property type="nucleotide sequence ID" value="NZ_QTJX01000001.1"/>
</dbReference>
<dbReference type="PROSITE" id="PS51820">
    <property type="entry name" value="PA14"/>
    <property type="match status" value="1"/>
</dbReference>
<reference evidence="6 7" key="1">
    <citation type="submission" date="2018-08" db="EMBL/GenBank/DDBJ databases">
        <title>Muricauda nanhaiensis sp. nov., isolated from seawater of the South China Sea.</title>
        <authorList>
            <person name="Dang Y."/>
        </authorList>
    </citation>
    <scope>NUCLEOTIDE SEQUENCE [LARGE SCALE GENOMIC DNA]</scope>
    <source>
        <strain evidence="6 7">SM1704</strain>
    </source>
</reference>
<dbReference type="InterPro" id="IPR012939">
    <property type="entry name" value="Glyco_hydro_92"/>
</dbReference>
<dbReference type="Pfam" id="PF07691">
    <property type="entry name" value="PA14"/>
    <property type="match status" value="1"/>
</dbReference>
<dbReference type="SUPFAM" id="SSF48208">
    <property type="entry name" value="Six-hairpin glycosidases"/>
    <property type="match status" value="1"/>
</dbReference>
<evidence type="ECO:0000256" key="4">
    <source>
        <dbReference type="SAM" id="SignalP"/>
    </source>
</evidence>
<dbReference type="InterPro" id="IPR008928">
    <property type="entry name" value="6-hairpin_glycosidase_sf"/>
</dbReference>
<feature type="signal peptide" evidence="4">
    <location>
        <begin position="1"/>
        <end position="19"/>
    </location>
</feature>
<dbReference type="FunFam" id="1.20.1050.60:FF:000001">
    <property type="entry name" value="Putative alpha-1,2-mannosidase"/>
    <property type="match status" value="1"/>
</dbReference>
<dbReference type="GO" id="GO:0000224">
    <property type="term" value="F:peptide-N4-(N-acetyl-beta-glucosaminyl)asparagine amidase activity"/>
    <property type="evidence" value="ECO:0007669"/>
    <property type="project" value="TreeGrafter"/>
</dbReference>
<dbReference type="FunFam" id="3.30.2080.10:FF:000001">
    <property type="entry name" value="Alpha-1,2-mannosidase subfamily"/>
    <property type="match status" value="1"/>
</dbReference>
<keyword evidence="7" id="KW-1185">Reference proteome</keyword>
<comment type="subunit">
    <text evidence="2">Monomer.</text>
</comment>
<comment type="cofactor">
    <cofactor evidence="1">
        <name>Ca(2+)</name>
        <dbReference type="ChEBI" id="CHEBI:29108"/>
    </cofactor>
</comment>
<feature type="domain" description="PA14" evidence="5">
    <location>
        <begin position="249"/>
        <end position="387"/>
    </location>
</feature>
<name>A0A371JTI5_9FLAO</name>
<dbReference type="GO" id="GO:0005975">
    <property type="term" value="P:carbohydrate metabolic process"/>
    <property type="evidence" value="ECO:0007669"/>
    <property type="project" value="InterPro"/>
</dbReference>
<dbReference type="SMART" id="SM00758">
    <property type="entry name" value="PA14"/>
    <property type="match status" value="1"/>
</dbReference>
<evidence type="ECO:0000313" key="6">
    <source>
        <dbReference type="EMBL" id="RDY61143.1"/>
    </source>
</evidence>
<dbReference type="SUPFAM" id="SSF56988">
    <property type="entry name" value="Anthrax protective antigen"/>
    <property type="match status" value="1"/>
</dbReference>
<evidence type="ECO:0000256" key="1">
    <source>
        <dbReference type="ARBA" id="ARBA00001913"/>
    </source>
</evidence>
<evidence type="ECO:0000256" key="2">
    <source>
        <dbReference type="ARBA" id="ARBA00011245"/>
    </source>
</evidence>
<dbReference type="InterPro" id="IPR050883">
    <property type="entry name" value="PNGase"/>
</dbReference>
<accession>A0A371JTI5</accession>
<dbReference type="PANTHER" id="PTHR12143:SF43">
    <property type="entry name" value="PUTATIVE-RELATED"/>
    <property type="match status" value="1"/>
</dbReference>
<keyword evidence="4" id="KW-0732">Signal</keyword>
<dbReference type="InterPro" id="IPR041371">
    <property type="entry name" value="GH92_N"/>
</dbReference>
<dbReference type="Gene3D" id="1.20.1050.60">
    <property type="entry name" value="alpha-1,2-mannosidase"/>
    <property type="match status" value="1"/>
</dbReference>
<keyword evidence="3" id="KW-0106">Calcium</keyword>
<comment type="caution">
    <text evidence="6">The sequence shown here is derived from an EMBL/GenBank/DDBJ whole genome shotgun (WGS) entry which is preliminary data.</text>
</comment>
<evidence type="ECO:0000259" key="5">
    <source>
        <dbReference type="PROSITE" id="PS51820"/>
    </source>
</evidence>
<evidence type="ECO:0000256" key="3">
    <source>
        <dbReference type="ARBA" id="ARBA00022837"/>
    </source>
</evidence>
<dbReference type="NCBIfam" id="TIGR01180">
    <property type="entry name" value="aman2_put"/>
    <property type="match status" value="1"/>
</dbReference>
<dbReference type="Gene3D" id="1.20.1610.10">
    <property type="entry name" value="alpha-1,2-mannosidases domains"/>
    <property type="match status" value="1"/>
</dbReference>
<dbReference type="InterPro" id="IPR014718">
    <property type="entry name" value="GH-type_carb-bd"/>
</dbReference>
<sequence>MRLSILKYLAVATALLSLACNQKEKTLVSDGPMSQKKYLGYVDTRVGTAVSIADITVTEVEEPMGYVSPIVGNPSALTHWTPQTARWTDRVITVPVPYWYDQEKIQGFRGTRYPNGAVVGDWGPMSIMPMTGDVIIDADARASKFSHDSEVAKPHYYSVKLDDYDIKTEFTAASKTAFFQFTFPESKSSSVVFDGVYVPGYYKVIPERNEIEGYTVIAGHFKNHFVAKFDKKFETYNVDLLPNVVDQNLVPDGFKAKYYNNDKFEGEPAVVVNHSKLNYNWLKEPAEGVNADFFSVEYTAALVARHTGEHTFELTTKDGTRMYMDDEMVIDQWMYRATGTNTFKVNLTKGQQYKLRIEYYDGSSTTEMHLRCAEPVEPNPQLGPQMALKGADGNAVFVTFATKDQEKVKMKVGTSLIDIEQARANMDEEFPNFDFTKAVEKGADVWEKELNMIQVEGSEEDKAIFYTALTKCFVNPRNLNENGRYFSPFDYQVHEGGQMYTDLSLWDTFRSLHPLWVIVKPEETTDVINGMLNAYEEGGWIPKWPNPWYRSIMMGTHGDAVIADAYVKGIRGFDTELAFKAMLKNATEKGNRGFSGRVGIEYFNDIGYVPTDIFGFYGEPVARTLEFSYDDYCIAQMAKALGKDEYYDDFMERSKRYINVLDEETGLVRGKKLNGEWLPPFDKSISVWAQGTDHDTEVYYKNHTLLVPHDIPGLSNFMGGDDKLIEYLDDFFEQDMYYVGDEFSMHAPYMYNSVGAPWRTQRVVRDMLAKYFFNDVGGLPGNDDCGQVSSWYVFGAMGFYPALPGTPVYEICSPIFNKAQINVGNGKVFTVVAKNNSKENAYIQSATLNGEPYNSSQLHHDAIIQGGELIFEMGPEPNMKWGLVR</sequence>
<dbReference type="InterPro" id="IPR037524">
    <property type="entry name" value="PA14/GLEYA"/>
</dbReference>
<protein>
    <recommendedName>
        <fullName evidence="5">PA14 domain-containing protein</fullName>
    </recommendedName>
</protein>
<dbReference type="GO" id="GO:0005829">
    <property type="term" value="C:cytosol"/>
    <property type="evidence" value="ECO:0007669"/>
    <property type="project" value="TreeGrafter"/>
</dbReference>
<organism evidence="6 7">
    <name type="scientific">Flagellimonas nanhaiensis</name>
    <dbReference type="NCBI Taxonomy" id="2292706"/>
    <lineage>
        <taxon>Bacteria</taxon>
        <taxon>Pseudomonadati</taxon>
        <taxon>Bacteroidota</taxon>
        <taxon>Flavobacteriia</taxon>
        <taxon>Flavobacteriales</taxon>
        <taxon>Flavobacteriaceae</taxon>
        <taxon>Flagellimonas</taxon>
    </lineage>
</organism>
<dbReference type="InterPro" id="IPR005887">
    <property type="entry name" value="GH92_a_mannosidase_put"/>
</dbReference>
<dbReference type="GO" id="GO:0006516">
    <property type="term" value="P:glycoprotein catabolic process"/>
    <property type="evidence" value="ECO:0007669"/>
    <property type="project" value="TreeGrafter"/>
</dbReference>
<evidence type="ECO:0000313" key="7">
    <source>
        <dbReference type="Proteomes" id="UP000261828"/>
    </source>
</evidence>
<dbReference type="Pfam" id="PF17678">
    <property type="entry name" value="Glyco_hydro_92N"/>
    <property type="match status" value="1"/>
</dbReference>
<dbReference type="Proteomes" id="UP000261828">
    <property type="component" value="Unassembled WGS sequence"/>
</dbReference>
<dbReference type="Gene3D" id="3.30.2080.10">
    <property type="entry name" value="GH92 mannosidase domain"/>
    <property type="match status" value="1"/>
</dbReference>
<dbReference type="Gene3D" id="2.70.98.10">
    <property type="match status" value="2"/>
</dbReference>
<dbReference type="PANTHER" id="PTHR12143">
    <property type="entry name" value="PEPTIDE N-GLYCANASE PNGASE -RELATED"/>
    <property type="match status" value="1"/>
</dbReference>
<gene>
    <name evidence="6" type="ORF">DX873_02945</name>
</gene>